<dbReference type="EMBL" id="JBHUPC010000012">
    <property type="protein sequence ID" value="MFD2891594.1"/>
    <property type="molecule type" value="Genomic_DNA"/>
</dbReference>
<reference evidence="3" key="1">
    <citation type="journal article" date="2019" name="Int. J. Syst. Evol. Microbiol.">
        <title>The Global Catalogue of Microorganisms (GCM) 10K type strain sequencing project: providing services to taxonomists for standard genome sequencing and annotation.</title>
        <authorList>
            <consortium name="The Broad Institute Genomics Platform"/>
            <consortium name="The Broad Institute Genome Sequencing Center for Infectious Disease"/>
            <person name="Wu L."/>
            <person name="Ma J."/>
        </authorList>
    </citation>
    <scope>NUCLEOTIDE SEQUENCE [LARGE SCALE GENOMIC DNA]</scope>
    <source>
        <strain evidence="3">KCTC 22671</strain>
    </source>
</reference>
<keyword evidence="3" id="KW-1185">Reference proteome</keyword>
<evidence type="ECO:0000259" key="1">
    <source>
        <dbReference type="SMART" id="SM00867"/>
    </source>
</evidence>
<gene>
    <name evidence="2" type="ORF">ACFS5J_06145</name>
</gene>
<feature type="domain" description="Lipid/polyisoprenoid-binding YceI-like" evidence="1">
    <location>
        <begin position="43"/>
        <end position="219"/>
    </location>
</feature>
<dbReference type="RefSeq" id="WP_379811176.1">
    <property type="nucleotide sequence ID" value="NZ_JBHUPC010000012.1"/>
</dbReference>
<proteinExistence type="predicted"/>
<dbReference type="SUPFAM" id="SSF101874">
    <property type="entry name" value="YceI-like"/>
    <property type="match status" value="1"/>
</dbReference>
<dbReference type="Pfam" id="PF04264">
    <property type="entry name" value="YceI"/>
    <property type="match status" value="1"/>
</dbReference>
<sequence length="221" mass="24293">MKKTVFSLAVIAMICFTSCKKENSTTNDPTVVETTMEETTNGDYTINKENSVISWTGSKPTGKHMGTISLLDGGFTTEDNKVTGGSFTIDMSSITVTDLEGDDKNNLEMHLKGTGEKESEDHFFNVTKYPTSTFKIVSLSEANGAYFVKGILTMKGIAKEVNFPAEISVNDDEVSLVSDEFKINRTVWNVNYASKSIFDDLKDKFVDDDISLVVKVKATKG</sequence>
<dbReference type="Gene3D" id="2.40.128.110">
    <property type="entry name" value="Lipid/polyisoprenoid-binding, YceI-like"/>
    <property type="match status" value="1"/>
</dbReference>
<dbReference type="PANTHER" id="PTHR34406">
    <property type="entry name" value="PROTEIN YCEI"/>
    <property type="match status" value="1"/>
</dbReference>
<organism evidence="2 3">
    <name type="scientific">Flavobacterium chuncheonense</name>
    <dbReference type="NCBI Taxonomy" id="2026653"/>
    <lineage>
        <taxon>Bacteria</taxon>
        <taxon>Pseudomonadati</taxon>
        <taxon>Bacteroidota</taxon>
        <taxon>Flavobacteriia</taxon>
        <taxon>Flavobacteriales</taxon>
        <taxon>Flavobacteriaceae</taxon>
        <taxon>Flavobacterium</taxon>
    </lineage>
</organism>
<dbReference type="InterPro" id="IPR036761">
    <property type="entry name" value="TTHA0802/YceI-like_sf"/>
</dbReference>
<dbReference type="Proteomes" id="UP001597534">
    <property type="component" value="Unassembled WGS sequence"/>
</dbReference>
<protein>
    <submittedName>
        <fullName evidence="2">YceI family protein</fullName>
    </submittedName>
</protein>
<comment type="caution">
    <text evidence="2">The sequence shown here is derived from an EMBL/GenBank/DDBJ whole genome shotgun (WGS) entry which is preliminary data.</text>
</comment>
<evidence type="ECO:0000313" key="3">
    <source>
        <dbReference type="Proteomes" id="UP001597534"/>
    </source>
</evidence>
<dbReference type="InterPro" id="IPR007372">
    <property type="entry name" value="Lipid/polyisoprenoid-bd_YceI"/>
</dbReference>
<name>A0ABW5YME3_9FLAO</name>
<dbReference type="PANTHER" id="PTHR34406:SF1">
    <property type="entry name" value="PROTEIN YCEI"/>
    <property type="match status" value="1"/>
</dbReference>
<accession>A0ABW5YME3</accession>
<dbReference type="SMART" id="SM00867">
    <property type="entry name" value="YceI"/>
    <property type="match status" value="1"/>
</dbReference>
<evidence type="ECO:0000313" key="2">
    <source>
        <dbReference type="EMBL" id="MFD2891594.1"/>
    </source>
</evidence>